<dbReference type="InterPro" id="IPR050431">
    <property type="entry name" value="Adaptor_comp_med_subunit"/>
</dbReference>
<dbReference type="GO" id="GO:0030131">
    <property type="term" value="C:clathrin adaptor complex"/>
    <property type="evidence" value="ECO:0007669"/>
    <property type="project" value="UniProtKB-UniRule"/>
</dbReference>
<dbReference type="GO" id="GO:0012505">
    <property type="term" value="C:endomembrane system"/>
    <property type="evidence" value="ECO:0007669"/>
    <property type="project" value="UniProtKB-SubCell"/>
</dbReference>
<evidence type="ECO:0000256" key="3">
    <source>
        <dbReference type="ARBA" id="ARBA00022927"/>
    </source>
</evidence>
<dbReference type="Pfam" id="PF00928">
    <property type="entry name" value="Adap_comp_sub"/>
    <property type="match status" value="1"/>
</dbReference>
<evidence type="ECO:0000256" key="4">
    <source>
        <dbReference type="ARBA" id="ARBA00023136"/>
    </source>
</evidence>
<name>A0A9P8P893_9ASCO</name>
<evidence type="ECO:0000256" key="1">
    <source>
        <dbReference type="ARBA" id="ARBA00004308"/>
    </source>
</evidence>
<dbReference type="PIRSF" id="PIRSF005992">
    <property type="entry name" value="Clathrin_mu"/>
    <property type="match status" value="1"/>
</dbReference>
<sequence>MSLAFCFRIYFIPLVLSPEILVHGCIPMINALFVYNGKGEVLLSRLFRDGVRRNVCEVFRIQVISKLSDIKSPVLTLGSTSFIHIRHGSLWVVAVTRSNVDASLVFEYLYRFLDVTKKLIGIDTVTESDVKANFAVLYEVLDETIESGHVSNMELSTLRPLLSSQPADLSRSRSNSAGGLLARANTIRRKSTGKLPQLFNSPLDLEDSPHPWRATAPKYKKNTVQINVLEDFNLLTNANGFVLRSFVDGRVTMDCRLSGTPTCSFAMSQNVSDDPFDGFKATDCTFHQSVNLKDYDEHNLIKFIPPDGEFELMSYRTDVETAPFNIYADIEPFGGSKLSYSVDLESTYPASVAASNVTIKIPVPPGTSRVKPLVDIGKFRLVEEENMVYWQIKKMMGHQKGKLAFEVEEVSTKWTAAKPPISVSFNLASYSVASHKVRFFKVKEPSMNYATVKSVNYASKAKSYEIRI</sequence>
<gene>
    <name evidence="8" type="ORF">OGAPHI_003223</name>
</gene>
<dbReference type="AlphaFoldDB" id="A0A9P8P893"/>
<dbReference type="SUPFAM" id="SSF49447">
    <property type="entry name" value="Second domain of Mu2 adaptin subunit (ap50) of ap2 adaptor"/>
    <property type="match status" value="1"/>
</dbReference>
<dbReference type="Pfam" id="PF01217">
    <property type="entry name" value="Clat_adaptor_s"/>
    <property type="match status" value="1"/>
</dbReference>
<dbReference type="InterPro" id="IPR043532">
    <property type="entry name" value="AP2_Mu_N"/>
</dbReference>
<evidence type="ECO:0000313" key="8">
    <source>
        <dbReference type="EMBL" id="KAH3666774.1"/>
    </source>
</evidence>
<dbReference type="GO" id="GO:0006886">
    <property type="term" value="P:intracellular protein transport"/>
    <property type="evidence" value="ECO:0007669"/>
    <property type="project" value="UniProtKB-UniRule"/>
</dbReference>
<reference evidence="8" key="1">
    <citation type="journal article" date="2021" name="Open Biol.">
        <title>Shared evolutionary footprints suggest mitochondrial oxidative damage underlies multiple complex I losses in fungi.</title>
        <authorList>
            <person name="Schikora-Tamarit M.A."/>
            <person name="Marcet-Houben M."/>
            <person name="Nosek J."/>
            <person name="Gabaldon T."/>
        </authorList>
    </citation>
    <scope>NUCLEOTIDE SEQUENCE</scope>
    <source>
        <strain evidence="8">CBS6075</strain>
    </source>
</reference>
<accession>A0A9P8P893</accession>
<comment type="subcellular location">
    <subcellularLocation>
        <location evidence="1">Endomembrane system</location>
    </subcellularLocation>
</comment>
<feature type="signal peptide" evidence="6">
    <location>
        <begin position="1"/>
        <end position="17"/>
    </location>
</feature>
<dbReference type="Gene3D" id="2.60.40.1170">
    <property type="entry name" value="Mu homology domain, subdomain B"/>
    <property type="match status" value="2"/>
</dbReference>
<evidence type="ECO:0000256" key="6">
    <source>
        <dbReference type="SAM" id="SignalP"/>
    </source>
</evidence>
<dbReference type="InterPro" id="IPR001392">
    <property type="entry name" value="Clathrin_mu"/>
</dbReference>
<feature type="domain" description="MHD" evidence="7">
    <location>
        <begin position="221"/>
        <end position="467"/>
    </location>
</feature>
<protein>
    <recommendedName>
        <fullName evidence="7">MHD domain-containing protein</fullName>
    </recommendedName>
</protein>
<dbReference type="InterPro" id="IPR011012">
    <property type="entry name" value="Longin-like_dom_sf"/>
</dbReference>
<keyword evidence="6" id="KW-0732">Signal</keyword>
<dbReference type="CDD" id="cd14836">
    <property type="entry name" value="AP2_Mu_N"/>
    <property type="match status" value="1"/>
</dbReference>
<evidence type="ECO:0000259" key="7">
    <source>
        <dbReference type="PROSITE" id="PS51072"/>
    </source>
</evidence>
<dbReference type="PROSITE" id="PS00991">
    <property type="entry name" value="CLAT_ADAPTOR_M_2"/>
    <property type="match status" value="1"/>
</dbReference>
<dbReference type="RefSeq" id="XP_046061730.1">
    <property type="nucleotide sequence ID" value="XM_046204179.1"/>
</dbReference>
<dbReference type="EMBL" id="JAEUBE010000199">
    <property type="protein sequence ID" value="KAH3666774.1"/>
    <property type="molecule type" value="Genomic_DNA"/>
</dbReference>
<comment type="caution">
    <text evidence="8">The sequence shown here is derived from an EMBL/GenBank/DDBJ whole genome shotgun (WGS) entry which is preliminary data.</text>
</comment>
<dbReference type="PRINTS" id="PR00314">
    <property type="entry name" value="CLATHRINADPT"/>
</dbReference>
<organism evidence="8 9">
    <name type="scientific">Ogataea philodendri</name>
    <dbReference type="NCBI Taxonomy" id="1378263"/>
    <lineage>
        <taxon>Eukaryota</taxon>
        <taxon>Fungi</taxon>
        <taxon>Dikarya</taxon>
        <taxon>Ascomycota</taxon>
        <taxon>Saccharomycotina</taxon>
        <taxon>Pichiomycetes</taxon>
        <taxon>Pichiales</taxon>
        <taxon>Pichiaceae</taxon>
        <taxon>Ogataea</taxon>
    </lineage>
</organism>
<keyword evidence="4" id="KW-0472">Membrane</keyword>
<dbReference type="OrthoDB" id="10259133at2759"/>
<evidence type="ECO:0000256" key="5">
    <source>
        <dbReference type="PIRNR" id="PIRNR005992"/>
    </source>
</evidence>
<dbReference type="InterPro" id="IPR022775">
    <property type="entry name" value="AP_mu_sigma_su"/>
</dbReference>
<dbReference type="InterPro" id="IPR028565">
    <property type="entry name" value="MHD"/>
</dbReference>
<evidence type="ECO:0000313" key="9">
    <source>
        <dbReference type="Proteomes" id="UP000769157"/>
    </source>
</evidence>
<comment type="similarity">
    <text evidence="5">Belongs to the adaptor complexes medium subunit family.</text>
</comment>
<keyword evidence="3 5" id="KW-0653">Protein transport</keyword>
<proteinExistence type="inferred from homology"/>
<keyword evidence="9" id="KW-1185">Reference proteome</keyword>
<dbReference type="InterPro" id="IPR036168">
    <property type="entry name" value="AP2_Mu_C_sf"/>
</dbReference>
<dbReference type="GO" id="GO:0016192">
    <property type="term" value="P:vesicle-mediated transport"/>
    <property type="evidence" value="ECO:0007669"/>
    <property type="project" value="InterPro"/>
</dbReference>
<dbReference type="Gene3D" id="3.30.450.60">
    <property type="match status" value="1"/>
</dbReference>
<feature type="chain" id="PRO_5040490218" description="MHD domain-containing protein" evidence="6">
    <location>
        <begin position="18"/>
        <end position="468"/>
    </location>
</feature>
<dbReference type="PANTHER" id="PTHR10529">
    <property type="entry name" value="AP COMPLEX SUBUNIT MU"/>
    <property type="match status" value="1"/>
</dbReference>
<keyword evidence="2 5" id="KW-0813">Transport</keyword>
<dbReference type="SUPFAM" id="SSF64356">
    <property type="entry name" value="SNARE-like"/>
    <property type="match status" value="1"/>
</dbReference>
<dbReference type="FunFam" id="3.30.450.60:FF:000002">
    <property type="entry name" value="AP-2 complex subunit mu, putative"/>
    <property type="match status" value="1"/>
</dbReference>
<evidence type="ECO:0000256" key="2">
    <source>
        <dbReference type="ARBA" id="ARBA00022448"/>
    </source>
</evidence>
<dbReference type="InterPro" id="IPR018240">
    <property type="entry name" value="Clathrin_mu_CS"/>
</dbReference>
<dbReference type="PROSITE" id="PS51072">
    <property type="entry name" value="MHD"/>
    <property type="match status" value="1"/>
</dbReference>
<reference evidence="8" key="2">
    <citation type="submission" date="2021-01" db="EMBL/GenBank/DDBJ databases">
        <authorList>
            <person name="Schikora-Tamarit M.A."/>
        </authorList>
    </citation>
    <scope>NUCLEOTIDE SEQUENCE</scope>
    <source>
        <strain evidence="8">CBS6075</strain>
    </source>
</reference>
<dbReference type="Proteomes" id="UP000769157">
    <property type="component" value="Unassembled WGS sequence"/>
</dbReference>
<dbReference type="GeneID" id="70235190"/>